<sequence length="590" mass="59638">MLTSSSNQYLRPEYLTPLPTTLDAKKSPLALLAQTCSQIGADPLPSSSSSGSTISSKSSSLLSSLHDVSGTNNSGSVGSNSTSSSSSSSSTNSNNNSNNSGSGSKKSKSSHHHLNVGMEHYPQQGSHHRKTSNSSPSEIKVSGKSSGRQDKSGDKDVAPRFTPPLTNGGGNNSNSSSSAGSGRGSTTPDEKIRVKTPSSAAVNKTTSGSPSLTTSTSNSSPREPANKSPVTCATAAAATSMSSSTATADALLSKPSHDSPVIPLTSPAFSTSSSTSTPLSASSKLNLNGTLGGLTSSELSLSSLKSHGNSLPFPGLYPGLTSHTSAAVSTATGIPPYLHSYARLKAAANGTDSLVSNGSCRDPFCTGCQLGAPHLPSSLTASKSCPAGCLQCDHHKSPFFSGCGSGGVGQGFPFLPGFPIPPGFYSSAMANSAAGQQPYVCNWIVGDTYCGKRFSSSDELLQHLRSHTSLSSAAAAAGQSTDPLSAYSHHPLLSGMNLNLSRTYPTPPLSPLSSARFHPYSKPGSLGGLSGIPSLSGLPGPAAAAAAAAGLSSFTPPGGFSSLSHPLSPYYPYAAFYGQRLGSASSILHP</sequence>
<evidence type="ECO:0000259" key="7">
    <source>
        <dbReference type="PROSITE" id="PS50157"/>
    </source>
</evidence>
<organism evidence="8 9">
    <name type="scientific">Allacma fusca</name>
    <dbReference type="NCBI Taxonomy" id="39272"/>
    <lineage>
        <taxon>Eukaryota</taxon>
        <taxon>Metazoa</taxon>
        <taxon>Ecdysozoa</taxon>
        <taxon>Arthropoda</taxon>
        <taxon>Hexapoda</taxon>
        <taxon>Collembola</taxon>
        <taxon>Symphypleona</taxon>
        <taxon>Sminthuridae</taxon>
        <taxon>Allacma</taxon>
    </lineage>
</organism>
<dbReference type="AlphaFoldDB" id="A0A8J2K3K3"/>
<feature type="compositionally biased region" description="Basic residues" evidence="6">
    <location>
        <begin position="105"/>
        <end position="114"/>
    </location>
</feature>
<dbReference type="PROSITE" id="PS50157">
    <property type="entry name" value="ZINC_FINGER_C2H2_2"/>
    <property type="match status" value="1"/>
</dbReference>
<feature type="compositionally biased region" description="Low complexity" evidence="6">
    <location>
        <begin position="264"/>
        <end position="283"/>
    </location>
</feature>
<evidence type="ECO:0000256" key="5">
    <source>
        <dbReference type="PROSITE-ProRule" id="PRU00042"/>
    </source>
</evidence>
<dbReference type="InterPro" id="IPR051520">
    <property type="entry name" value="Elbow/Noc_ZnFinger"/>
</dbReference>
<keyword evidence="3 5" id="KW-0863">Zinc-finger</keyword>
<name>A0A8J2K3K3_9HEXA</name>
<keyword evidence="9" id="KW-1185">Reference proteome</keyword>
<dbReference type="InterPro" id="IPR013087">
    <property type="entry name" value="Znf_C2H2_type"/>
</dbReference>
<feature type="domain" description="C2H2-type" evidence="7">
    <location>
        <begin position="439"/>
        <end position="472"/>
    </location>
</feature>
<dbReference type="Proteomes" id="UP000708208">
    <property type="component" value="Unassembled WGS sequence"/>
</dbReference>
<feature type="compositionally biased region" description="Basic and acidic residues" evidence="6">
    <location>
        <begin position="147"/>
        <end position="158"/>
    </location>
</feature>
<evidence type="ECO:0000256" key="3">
    <source>
        <dbReference type="ARBA" id="ARBA00022771"/>
    </source>
</evidence>
<dbReference type="PANTHER" id="PTHR12522:SF4">
    <property type="entry name" value="ZINC FINGER PROTEIN ELBOW"/>
    <property type="match status" value="1"/>
</dbReference>
<comment type="caution">
    <text evidence="8">The sequence shown here is derived from an EMBL/GenBank/DDBJ whole genome shotgun (WGS) entry which is preliminary data.</text>
</comment>
<evidence type="ECO:0000256" key="6">
    <source>
        <dbReference type="SAM" id="MobiDB-lite"/>
    </source>
</evidence>
<keyword evidence="4" id="KW-0862">Zinc</keyword>
<dbReference type="GO" id="GO:0045892">
    <property type="term" value="P:negative regulation of DNA-templated transcription"/>
    <property type="evidence" value="ECO:0007669"/>
    <property type="project" value="TreeGrafter"/>
</dbReference>
<dbReference type="OrthoDB" id="10054079at2759"/>
<feature type="region of interest" description="Disordered" evidence="6">
    <location>
        <begin position="39"/>
        <end position="231"/>
    </location>
</feature>
<protein>
    <recommendedName>
        <fullName evidence="7">C2H2-type domain-containing protein</fullName>
    </recommendedName>
</protein>
<dbReference type="PANTHER" id="PTHR12522">
    <property type="entry name" value="ZINC-FINGER PROTEIN NOLZ1-RELATED"/>
    <property type="match status" value="1"/>
</dbReference>
<reference evidence="8" key="1">
    <citation type="submission" date="2021-06" db="EMBL/GenBank/DDBJ databases">
        <authorList>
            <person name="Hodson N. C."/>
            <person name="Mongue J. A."/>
            <person name="Jaron S. K."/>
        </authorList>
    </citation>
    <scope>NUCLEOTIDE SEQUENCE</scope>
</reference>
<evidence type="ECO:0000256" key="2">
    <source>
        <dbReference type="ARBA" id="ARBA00022723"/>
    </source>
</evidence>
<dbReference type="GO" id="GO:0005634">
    <property type="term" value="C:nucleus"/>
    <property type="evidence" value="ECO:0007669"/>
    <property type="project" value="TreeGrafter"/>
</dbReference>
<feature type="compositionally biased region" description="Low complexity" evidence="6">
    <location>
        <begin position="44"/>
        <end position="104"/>
    </location>
</feature>
<accession>A0A8J2K3K3</accession>
<feature type="region of interest" description="Disordered" evidence="6">
    <location>
        <begin position="263"/>
        <end position="283"/>
    </location>
</feature>
<dbReference type="GO" id="GO:0008270">
    <property type="term" value="F:zinc ion binding"/>
    <property type="evidence" value="ECO:0007669"/>
    <property type="project" value="UniProtKB-KW"/>
</dbReference>
<evidence type="ECO:0000313" key="8">
    <source>
        <dbReference type="EMBL" id="CAG7731472.1"/>
    </source>
</evidence>
<evidence type="ECO:0000256" key="4">
    <source>
        <dbReference type="ARBA" id="ARBA00022833"/>
    </source>
</evidence>
<proteinExistence type="inferred from homology"/>
<dbReference type="EMBL" id="CAJVCH010213596">
    <property type="protein sequence ID" value="CAG7731472.1"/>
    <property type="molecule type" value="Genomic_DNA"/>
</dbReference>
<evidence type="ECO:0000313" key="9">
    <source>
        <dbReference type="Proteomes" id="UP000708208"/>
    </source>
</evidence>
<evidence type="ECO:0000256" key="1">
    <source>
        <dbReference type="ARBA" id="ARBA00010144"/>
    </source>
</evidence>
<feature type="compositionally biased region" description="Low complexity" evidence="6">
    <location>
        <begin position="205"/>
        <end position="220"/>
    </location>
</feature>
<keyword evidence="2" id="KW-0479">Metal-binding</keyword>
<comment type="similarity">
    <text evidence="1">Belongs to the Elbow/Noc family.</text>
</comment>
<feature type="region of interest" description="Disordered" evidence="6">
    <location>
        <begin position="1"/>
        <end position="21"/>
    </location>
</feature>
<gene>
    <name evidence="8" type="ORF">AFUS01_LOCUS20059</name>
</gene>